<reference evidence="1 2" key="1">
    <citation type="journal article" date="2017" name="Curr. Biol.">
        <title>The Evolution of Venom by Co-option of Single-Copy Genes.</title>
        <authorList>
            <person name="Martinson E.O."/>
            <person name="Mrinalini"/>
            <person name="Kelkar Y.D."/>
            <person name="Chang C.H."/>
            <person name="Werren J.H."/>
        </authorList>
    </citation>
    <scope>NUCLEOTIDE SEQUENCE [LARGE SCALE GENOMIC DNA]</scope>
    <source>
        <strain evidence="1 2">Alberta</strain>
        <tissue evidence="1">Whole body</tissue>
    </source>
</reference>
<gene>
    <name evidence="1" type="ORF">TSAR_007907</name>
</gene>
<sequence length="40" mass="4929">MLQISIKLQETTFMLSTGETRYFEDHYRRDIRVQRPQNPE</sequence>
<evidence type="ECO:0000313" key="1">
    <source>
        <dbReference type="EMBL" id="OXU31730.1"/>
    </source>
</evidence>
<dbReference type="Proteomes" id="UP000215335">
    <property type="component" value="Unassembled WGS sequence"/>
</dbReference>
<comment type="caution">
    <text evidence="1">The sequence shown here is derived from an EMBL/GenBank/DDBJ whole genome shotgun (WGS) entry which is preliminary data.</text>
</comment>
<proteinExistence type="predicted"/>
<keyword evidence="2" id="KW-1185">Reference proteome</keyword>
<dbReference type="AlphaFoldDB" id="A0A232FMI4"/>
<evidence type="ECO:0000313" key="2">
    <source>
        <dbReference type="Proteomes" id="UP000215335"/>
    </source>
</evidence>
<protein>
    <submittedName>
        <fullName evidence="1">Uncharacterized protein</fullName>
    </submittedName>
</protein>
<organism evidence="1 2">
    <name type="scientific">Trichomalopsis sarcophagae</name>
    <dbReference type="NCBI Taxonomy" id="543379"/>
    <lineage>
        <taxon>Eukaryota</taxon>
        <taxon>Metazoa</taxon>
        <taxon>Ecdysozoa</taxon>
        <taxon>Arthropoda</taxon>
        <taxon>Hexapoda</taxon>
        <taxon>Insecta</taxon>
        <taxon>Pterygota</taxon>
        <taxon>Neoptera</taxon>
        <taxon>Endopterygota</taxon>
        <taxon>Hymenoptera</taxon>
        <taxon>Apocrita</taxon>
        <taxon>Proctotrupomorpha</taxon>
        <taxon>Chalcidoidea</taxon>
        <taxon>Pteromalidae</taxon>
        <taxon>Pteromalinae</taxon>
        <taxon>Trichomalopsis</taxon>
    </lineage>
</organism>
<name>A0A232FMI4_9HYME</name>
<dbReference type="EMBL" id="NNAY01000035">
    <property type="protein sequence ID" value="OXU31730.1"/>
    <property type="molecule type" value="Genomic_DNA"/>
</dbReference>
<accession>A0A232FMI4</accession>